<evidence type="ECO:0000313" key="2">
    <source>
        <dbReference type="EMBL" id="JAI07549.1"/>
    </source>
</evidence>
<dbReference type="EMBL" id="GBXM01001029">
    <property type="protein sequence ID" value="JAI07549.1"/>
    <property type="molecule type" value="Transcribed_RNA"/>
</dbReference>
<reference evidence="2" key="2">
    <citation type="journal article" date="2015" name="Fish Shellfish Immunol.">
        <title>Early steps in the European eel (Anguilla anguilla)-Vibrio vulnificus interaction in the gills: Role of the RtxA13 toxin.</title>
        <authorList>
            <person name="Callol A."/>
            <person name="Pajuelo D."/>
            <person name="Ebbesson L."/>
            <person name="Teles M."/>
            <person name="MacKenzie S."/>
            <person name="Amaro C."/>
        </authorList>
    </citation>
    <scope>NUCLEOTIDE SEQUENCE</scope>
</reference>
<feature type="region of interest" description="Disordered" evidence="1">
    <location>
        <begin position="1"/>
        <end position="20"/>
    </location>
</feature>
<proteinExistence type="predicted"/>
<dbReference type="AlphaFoldDB" id="A0A0E9Y0S8"/>
<sequence>MVSLESPFSYNVSSSLVYSK</sequence>
<protein>
    <submittedName>
        <fullName evidence="2">Uncharacterized protein</fullName>
    </submittedName>
</protein>
<organism evidence="2">
    <name type="scientific">Anguilla anguilla</name>
    <name type="common">European freshwater eel</name>
    <name type="synonym">Muraena anguilla</name>
    <dbReference type="NCBI Taxonomy" id="7936"/>
    <lineage>
        <taxon>Eukaryota</taxon>
        <taxon>Metazoa</taxon>
        <taxon>Chordata</taxon>
        <taxon>Craniata</taxon>
        <taxon>Vertebrata</taxon>
        <taxon>Euteleostomi</taxon>
        <taxon>Actinopterygii</taxon>
        <taxon>Neopterygii</taxon>
        <taxon>Teleostei</taxon>
        <taxon>Anguilliformes</taxon>
        <taxon>Anguillidae</taxon>
        <taxon>Anguilla</taxon>
    </lineage>
</organism>
<reference evidence="2" key="1">
    <citation type="submission" date="2014-11" db="EMBL/GenBank/DDBJ databases">
        <authorList>
            <person name="Amaro Gonzalez C."/>
        </authorList>
    </citation>
    <scope>NUCLEOTIDE SEQUENCE</scope>
</reference>
<name>A0A0E9Y0S8_ANGAN</name>
<accession>A0A0E9Y0S8</accession>
<evidence type="ECO:0000256" key="1">
    <source>
        <dbReference type="SAM" id="MobiDB-lite"/>
    </source>
</evidence>